<sequence>MYIPSYKEEPFEWYKSMRTQRIVREGNSVHVFKYNDVVTVLSNHNVFSSQFRDLLGDDIKNELDSRAAPSILILDPPRHTELRGLVSSAFTPRKIESYDNYIRELAAKMIENIIEKGRCDLVSEISYPLPIMVISNMLGVPEKDLKKFKEWSDALATSLGRGPDLRTQREMSEYFLNMIDRNSNEDNLISRLSNVSIDDKKLTDQEITGFSILLLVAGNETTTNLITNALIELSNHPDIYKELVDNNKIAGDIVEETLRFRSPVQSTRRYAKYDYQINGFNIYKNDFIFLYLGSANRDEEIFKDPDNFNPFRENKRHIAFGNGIHFCLGAPLARLESRIVLEEFAKRIESFSIERLNPDDRIDSDIMYGYKRAIINVKKINQ</sequence>
<evidence type="ECO:0000256" key="5">
    <source>
        <dbReference type="ARBA" id="ARBA00023004"/>
    </source>
</evidence>
<dbReference type="Gene3D" id="1.10.630.10">
    <property type="entry name" value="Cytochrome P450"/>
    <property type="match status" value="1"/>
</dbReference>
<dbReference type="GO" id="GO:0020037">
    <property type="term" value="F:heme binding"/>
    <property type="evidence" value="ECO:0007669"/>
    <property type="project" value="InterPro"/>
</dbReference>
<evidence type="ECO:0000256" key="2">
    <source>
        <dbReference type="ARBA" id="ARBA00022617"/>
    </source>
</evidence>
<dbReference type="Pfam" id="PF00067">
    <property type="entry name" value="p450"/>
    <property type="match status" value="1"/>
</dbReference>
<dbReference type="AlphaFoldDB" id="A0A8G2FXX6"/>
<dbReference type="RefSeq" id="WP_084273149.1">
    <property type="nucleotide sequence ID" value="NZ_FWYE01000004.1"/>
</dbReference>
<dbReference type="GO" id="GO:0016705">
    <property type="term" value="F:oxidoreductase activity, acting on paired donors, with incorporation or reduction of molecular oxygen"/>
    <property type="evidence" value="ECO:0007669"/>
    <property type="project" value="InterPro"/>
</dbReference>
<dbReference type="EMBL" id="FWYE01000004">
    <property type="protein sequence ID" value="SMD31458.1"/>
    <property type="molecule type" value="Genomic_DNA"/>
</dbReference>
<organism evidence="8 9">
    <name type="scientific">Picrophilus torridus (strain ATCC 700027 / DSM 9790 / JCM 10055 / NBRC 100828 / KAW 2/3)</name>
    <dbReference type="NCBI Taxonomy" id="1122961"/>
    <lineage>
        <taxon>Archaea</taxon>
        <taxon>Methanobacteriati</taxon>
        <taxon>Thermoplasmatota</taxon>
        <taxon>Thermoplasmata</taxon>
        <taxon>Thermoplasmatales</taxon>
        <taxon>Picrophilaceae</taxon>
        <taxon>Picrophilus</taxon>
    </lineage>
</organism>
<dbReference type="PRINTS" id="PR00385">
    <property type="entry name" value="P450"/>
</dbReference>
<comment type="similarity">
    <text evidence="1 7">Belongs to the cytochrome P450 family.</text>
</comment>
<evidence type="ECO:0000256" key="1">
    <source>
        <dbReference type="ARBA" id="ARBA00010617"/>
    </source>
</evidence>
<keyword evidence="6 7" id="KW-0503">Monooxygenase</keyword>
<evidence type="ECO:0000256" key="6">
    <source>
        <dbReference type="ARBA" id="ARBA00023033"/>
    </source>
</evidence>
<dbReference type="Proteomes" id="UP000192315">
    <property type="component" value="Unassembled WGS sequence"/>
</dbReference>
<dbReference type="PANTHER" id="PTHR46696">
    <property type="entry name" value="P450, PUTATIVE (EUROFUNG)-RELATED"/>
    <property type="match status" value="1"/>
</dbReference>
<dbReference type="PROSITE" id="PS00086">
    <property type="entry name" value="CYTOCHROME_P450"/>
    <property type="match status" value="1"/>
</dbReference>
<dbReference type="InterPro" id="IPR017972">
    <property type="entry name" value="Cyt_P450_CS"/>
</dbReference>
<dbReference type="FunFam" id="1.10.630.10:FF:000018">
    <property type="entry name" value="Cytochrome P450 monooxygenase"/>
    <property type="match status" value="1"/>
</dbReference>
<keyword evidence="4 7" id="KW-0560">Oxidoreductase</keyword>
<evidence type="ECO:0000256" key="4">
    <source>
        <dbReference type="ARBA" id="ARBA00023002"/>
    </source>
</evidence>
<evidence type="ECO:0000313" key="8">
    <source>
        <dbReference type="EMBL" id="SMD31458.1"/>
    </source>
</evidence>
<dbReference type="PRINTS" id="PR00359">
    <property type="entry name" value="BP450"/>
</dbReference>
<comment type="caution">
    <text evidence="8">The sequence shown here is derived from an EMBL/GenBank/DDBJ whole genome shotgun (WGS) entry which is preliminary data.</text>
</comment>
<dbReference type="InterPro" id="IPR001128">
    <property type="entry name" value="Cyt_P450"/>
</dbReference>
<name>A0A8G2FXX6_PICTO</name>
<keyword evidence="5 7" id="KW-0408">Iron</keyword>
<reference evidence="8 9" key="1">
    <citation type="submission" date="2017-04" db="EMBL/GenBank/DDBJ databases">
        <authorList>
            <person name="Varghese N."/>
            <person name="Submissions S."/>
        </authorList>
    </citation>
    <scope>NUCLEOTIDE SEQUENCE [LARGE SCALE GENOMIC DNA]</scope>
    <source>
        <strain evidence="8 9">DSM 9789</strain>
    </source>
</reference>
<dbReference type="GO" id="GO:0004497">
    <property type="term" value="F:monooxygenase activity"/>
    <property type="evidence" value="ECO:0007669"/>
    <property type="project" value="UniProtKB-KW"/>
</dbReference>
<dbReference type="InterPro" id="IPR036396">
    <property type="entry name" value="Cyt_P450_sf"/>
</dbReference>
<protein>
    <submittedName>
        <fullName evidence="8">Unspecific monooxygenase</fullName>
    </submittedName>
</protein>
<evidence type="ECO:0000256" key="7">
    <source>
        <dbReference type="RuleBase" id="RU000461"/>
    </source>
</evidence>
<evidence type="ECO:0000313" key="9">
    <source>
        <dbReference type="Proteomes" id="UP000192315"/>
    </source>
</evidence>
<keyword evidence="9" id="KW-1185">Reference proteome</keyword>
<dbReference type="PANTHER" id="PTHR46696:SF1">
    <property type="entry name" value="CYTOCHROME P450 YJIB-RELATED"/>
    <property type="match status" value="1"/>
</dbReference>
<gene>
    <name evidence="8" type="ORF">SAMN02745355_1400</name>
</gene>
<dbReference type="GO" id="GO:0005506">
    <property type="term" value="F:iron ion binding"/>
    <property type="evidence" value="ECO:0007669"/>
    <property type="project" value="InterPro"/>
</dbReference>
<proteinExistence type="inferred from homology"/>
<keyword evidence="2 7" id="KW-0349">Heme</keyword>
<dbReference type="InterPro" id="IPR002397">
    <property type="entry name" value="Cyt_P450_B"/>
</dbReference>
<keyword evidence="3 7" id="KW-0479">Metal-binding</keyword>
<evidence type="ECO:0000256" key="3">
    <source>
        <dbReference type="ARBA" id="ARBA00022723"/>
    </source>
</evidence>
<dbReference type="SUPFAM" id="SSF48264">
    <property type="entry name" value="Cytochrome P450"/>
    <property type="match status" value="1"/>
</dbReference>
<accession>A0A8G2FXX6</accession>